<keyword evidence="1" id="KW-1133">Transmembrane helix</keyword>
<accession>A0A8J5VZH0</accession>
<name>A0A8J5VZH0_ZIZPA</name>
<evidence type="ECO:0000256" key="1">
    <source>
        <dbReference type="SAM" id="Phobius"/>
    </source>
</evidence>
<dbReference type="EMBL" id="JAAALK010000285">
    <property type="protein sequence ID" value="KAG8065328.1"/>
    <property type="molecule type" value="Genomic_DNA"/>
</dbReference>
<dbReference type="Proteomes" id="UP000729402">
    <property type="component" value="Unassembled WGS sequence"/>
</dbReference>
<keyword evidence="1" id="KW-0472">Membrane</keyword>
<sequence>MDHSKYPQQKLLRHLDQVLHKIHQKLLHKIEFSHKTDLRTRNRTPSPVADQSFCRFNPVARPISSDLIFFSIFWIAMAIPPNFTATGPQGDNIPTAHMFYKLLFTHNPLVISYLHILKITL</sequence>
<dbReference type="AlphaFoldDB" id="A0A8J5VZH0"/>
<organism evidence="2 3">
    <name type="scientific">Zizania palustris</name>
    <name type="common">Northern wild rice</name>
    <dbReference type="NCBI Taxonomy" id="103762"/>
    <lineage>
        <taxon>Eukaryota</taxon>
        <taxon>Viridiplantae</taxon>
        <taxon>Streptophyta</taxon>
        <taxon>Embryophyta</taxon>
        <taxon>Tracheophyta</taxon>
        <taxon>Spermatophyta</taxon>
        <taxon>Magnoliopsida</taxon>
        <taxon>Liliopsida</taxon>
        <taxon>Poales</taxon>
        <taxon>Poaceae</taxon>
        <taxon>BOP clade</taxon>
        <taxon>Oryzoideae</taxon>
        <taxon>Oryzeae</taxon>
        <taxon>Zizaniinae</taxon>
        <taxon>Zizania</taxon>
    </lineage>
</organism>
<evidence type="ECO:0000313" key="3">
    <source>
        <dbReference type="Proteomes" id="UP000729402"/>
    </source>
</evidence>
<proteinExistence type="predicted"/>
<feature type="transmembrane region" description="Helical" evidence="1">
    <location>
        <begin position="67"/>
        <end position="86"/>
    </location>
</feature>
<reference evidence="2" key="2">
    <citation type="submission" date="2021-02" db="EMBL/GenBank/DDBJ databases">
        <authorList>
            <person name="Kimball J.A."/>
            <person name="Haas M.W."/>
            <person name="Macchietto M."/>
            <person name="Kono T."/>
            <person name="Duquette J."/>
            <person name="Shao M."/>
        </authorList>
    </citation>
    <scope>NUCLEOTIDE SEQUENCE</scope>
    <source>
        <tissue evidence="2">Fresh leaf tissue</tissue>
    </source>
</reference>
<keyword evidence="1" id="KW-0812">Transmembrane</keyword>
<protein>
    <submittedName>
        <fullName evidence="2">Uncharacterized protein</fullName>
    </submittedName>
</protein>
<comment type="caution">
    <text evidence="2">The sequence shown here is derived from an EMBL/GenBank/DDBJ whole genome shotgun (WGS) entry which is preliminary data.</text>
</comment>
<reference evidence="2" key="1">
    <citation type="journal article" date="2021" name="bioRxiv">
        <title>Whole Genome Assembly and Annotation of Northern Wild Rice, Zizania palustris L., Supports a Whole Genome Duplication in the Zizania Genus.</title>
        <authorList>
            <person name="Haas M."/>
            <person name="Kono T."/>
            <person name="Macchietto M."/>
            <person name="Millas R."/>
            <person name="McGilp L."/>
            <person name="Shao M."/>
            <person name="Duquette J."/>
            <person name="Hirsch C.N."/>
            <person name="Kimball J."/>
        </authorList>
    </citation>
    <scope>NUCLEOTIDE SEQUENCE</scope>
    <source>
        <tissue evidence="2">Fresh leaf tissue</tissue>
    </source>
</reference>
<feature type="transmembrane region" description="Helical" evidence="1">
    <location>
        <begin position="98"/>
        <end position="117"/>
    </location>
</feature>
<keyword evidence="3" id="KW-1185">Reference proteome</keyword>
<gene>
    <name evidence="2" type="ORF">GUJ93_ZPchr0004g39197</name>
</gene>
<evidence type="ECO:0000313" key="2">
    <source>
        <dbReference type="EMBL" id="KAG8065328.1"/>
    </source>
</evidence>